<keyword evidence="2" id="KW-1185">Reference proteome</keyword>
<evidence type="ECO:0000313" key="1">
    <source>
        <dbReference type="EMBL" id="KAK5637311.1"/>
    </source>
</evidence>
<dbReference type="PANTHER" id="PTHR38797">
    <property type="entry name" value="NUCLEAR PORE COMPLEX PROTEIN NUP85-RELATED"/>
    <property type="match status" value="1"/>
</dbReference>
<evidence type="ECO:0000313" key="2">
    <source>
        <dbReference type="Proteomes" id="UP001305414"/>
    </source>
</evidence>
<name>A0AAN7ZE09_9PEZI</name>
<proteinExistence type="predicted"/>
<dbReference type="InterPro" id="IPR022085">
    <property type="entry name" value="OpdG"/>
</dbReference>
<gene>
    <name evidence="1" type="ORF">RRF57_013023</name>
</gene>
<organism evidence="1 2">
    <name type="scientific">Xylaria bambusicola</name>
    <dbReference type="NCBI Taxonomy" id="326684"/>
    <lineage>
        <taxon>Eukaryota</taxon>
        <taxon>Fungi</taxon>
        <taxon>Dikarya</taxon>
        <taxon>Ascomycota</taxon>
        <taxon>Pezizomycotina</taxon>
        <taxon>Sordariomycetes</taxon>
        <taxon>Xylariomycetidae</taxon>
        <taxon>Xylariales</taxon>
        <taxon>Xylariaceae</taxon>
        <taxon>Xylaria</taxon>
    </lineage>
</organism>
<dbReference type="AlphaFoldDB" id="A0AAN7ZE09"/>
<dbReference type="InterPro" id="IPR053204">
    <property type="entry name" value="Oxopyrrolidines_Biosynth-assoc"/>
</dbReference>
<dbReference type="EMBL" id="JAWHQM010000106">
    <property type="protein sequence ID" value="KAK5637311.1"/>
    <property type="molecule type" value="Genomic_DNA"/>
</dbReference>
<protein>
    <submittedName>
        <fullName evidence="1">Uncharacterized protein</fullName>
    </submittedName>
</protein>
<dbReference type="Pfam" id="PF12311">
    <property type="entry name" value="DUF3632"/>
    <property type="match status" value="1"/>
</dbReference>
<dbReference type="Proteomes" id="UP001305414">
    <property type="component" value="Unassembled WGS sequence"/>
</dbReference>
<comment type="caution">
    <text evidence="1">The sequence shown here is derived from an EMBL/GenBank/DDBJ whole genome shotgun (WGS) entry which is preliminary data.</text>
</comment>
<accession>A0AAN7ZE09</accession>
<reference evidence="1 2" key="1">
    <citation type="submission" date="2023-10" db="EMBL/GenBank/DDBJ databases">
        <title>Draft genome sequence of Xylaria bambusicola isolate GMP-LS, the root and basal stem rot pathogen of sugarcane in Indonesia.</title>
        <authorList>
            <person name="Selvaraj P."/>
            <person name="Muralishankar V."/>
            <person name="Muruganantham S."/>
            <person name="Sp S."/>
            <person name="Haryani S."/>
            <person name="Lau K.J.X."/>
            <person name="Naqvi N.I."/>
        </authorList>
    </citation>
    <scope>NUCLEOTIDE SEQUENCE [LARGE SCALE GENOMIC DNA]</scope>
    <source>
        <strain evidence="1">GMP-LS</strain>
    </source>
</reference>
<sequence>MGILCKGSFIGAGLRATGFISPLPRIRHSAIMTAIRLRQVQEDPNRKDIFGILNEYIQPESTTSASQAATSFAQSVKTPNEEFFWGFWDSIFSAAEQIPHGNPAQDKLAVFVRELTLVPETGDKVWEARVWTDLPLLGASVRERLDEVNSTDARVPFHAFIARLLHAGVSPGSETTAIWMLREALEQDTKPTGDESESDRALMTAAVYIEYAGATLAQKLALQPEPQLDEAQRRLLKGGALWKDKSGLTPDRWAFWGERFEEQGNKATSAEAKELALHAARLIGVWAQTRVST</sequence>
<dbReference type="PANTHER" id="PTHR38797:SF4">
    <property type="entry name" value="NUCLEAR PORE COMPLEX PROTEIN NUP85"/>
    <property type="match status" value="1"/>
</dbReference>